<keyword evidence="9 11" id="KW-0472">Membrane</keyword>
<feature type="compositionally biased region" description="Low complexity" evidence="10">
    <location>
        <begin position="110"/>
        <end position="126"/>
    </location>
</feature>
<protein>
    <submittedName>
        <fullName evidence="12">Preprotein translocase subunit YajC</fullName>
    </submittedName>
</protein>
<dbReference type="PANTHER" id="PTHR33909:SF1">
    <property type="entry name" value="SEC TRANSLOCON ACCESSORY COMPLEX SUBUNIT YAJC"/>
    <property type="match status" value="1"/>
</dbReference>
<sequence length="157" mass="16714">MNSLTFGILGAASAGASSYSGIILILLMIALMYFFMIRPQQKQRKQHQDMMSNLHPGDEVVTIGRLHGKIDSINETDRTVTLDCEGIYLTFDMVAIARVVKTDSSKENTADQPASAAPAADTSDQPTADEKASAADKAATDDSAADSASDQAADQEK</sequence>
<keyword evidence="5 11" id="KW-0812">Transmembrane</keyword>
<dbReference type="EMBL" id="PNFV01000008">
    <property type="protein sequence ID" value="PMB82180.1"/>
    <property type="molecule type" value="Genomic_DNA"/>
</dbReference>
<dbReference type="SMART" id="SM01323">
    <property type="entry name" value="YajC"/>
    <property type="match status" value="1"/>
</dbReference>
<evidence type="ECO:0000256" key="6">
    <source>
        <dbReference type="ARBA" id="ARBA00022927"/>
    </source>
</evidence>
<keyword evidence="6" id="KW-0653">Protein transport</keyword>
<dbReference type="AlphaFoldDB" id="A0A2J6NLG8"/>
<name>A0A2J6NLG8_9LACO</name>
<evidence type="ECO:0000256" key="2">
    <source>
        <dbReference type="ARBA" id="ARBA00006742"/>
    </source>
</evidence>
<dbReference type="PANTHER" id="PTHR33909">
    <property type="entry name" value="SEC TRANSLOCON ACCESSORY COMPLEX SUBUNIT YAJC"/>
    <property type="match status" value="1"/>
</dbReference>
<dbReference type="GO" id="GO:0005886">
    <property type="term" value="C:plasma membrane"/>
    <property type="evidence" value="ECO:0007669"/>
    <property type="project" value="UniProtKB-SubCell"/>
</dbReference>
<accession>A0A2J6NLG8</accession>
<dbReference type="Proteomes" id="UP000239920">
    <property type="component" value="Unassembled WGS sequence"/>
</dbReference>
<comment type="subcellular location">
    <subcellularLocation>
        <location evidence="1">Cell membrane</location>
        <topology evidence="1">Single-pass membrane protein</topology>
    </subcellularLocation>
</comment>
<feature type="region of interest" description="Disordered" evidence="10">
    <location>
        <begin position="103"/>
        <end position="157"/>
    </location>
</feature>
<reference evidence="12 13" key="1">
    <citation type="submission" date="2017-09" db="EMBL/GenBank/DDBJ databases">
        <title>Bacterial strain isolated from the female urinary microbiota.</title>
        <authorList>
            <person name="Thomas-White K."/>
            <person name="Kumar N."/>
            <person name="Forster S."/>
            <person name="Putonti C."/>
            <person name="Lawley T."/>
            <person name="Wolfe A.J."/>
        </authorList>
    </citation>
    <scope>NUCLEOTIDE SEQUENCE [LARGE SCALE GENOMIC DNA]</scope>
    <source>
        <strain evidence="12 13">UMB0683</strain>
    </source>
</reference>
<dbReference type="InterPro" id="IPR003849">
    <property type="entry name" value="Preprotein_translocase_YajC"/>
</dbReference>
<dbReference type="RefSeq" id="WP_104689081.1">
    <property type="nucleotide sequence ID" value="NZ_JBKTHY010000001.1"/>
</dbReference>
<keyword evidence="7 11" id="KW-1133">Transmembrane helix</keyword>
<evidence type="ECO:0000256" key="9">
    <source>
        <dbReference type="ARBA" id="ARBA00023136"/>
    </source>
</evidence>
<dbReference type="GO" id="GO:0015031">
    <property type="term" value="P:protein transport"/>
    <property type="evidence" value="ECO:0007669"/>
    <property type="project" value="UniProtKB-KW"/>
</dbReference>
<evidence type="ECO:0000256" key="4">
    <source>
        <dbReference type="ARBA" id="ARBA00022475"/>
    </source>
</evidence>
<feature type="transmembrane region" description="Helical" evidence="11">
    <location>
        <begin position="6"/>
        <end position="35"/>
    </location>
</feature>
<keyword evidence="4" id="KW-1003">Cell membrane</keyword>
<keyword evidence="8" id="KW-0811">Translocation</keyword>
<comment type="similarity">
    <text evidence="2">Belongs to the YajC family.</text>
</comment>
<feature type="compositionally biased region" description="Low complexity" evidence="10">
    <location>
        <begin position="141"/>
        <end position="157"/>
    </location>
</feature>
<comment type="caution">
    <text evidence="12">The sequence shown here is derived from an EMBL/GenBank/DDBJ whole genome shotgun (WGS) entry which is preliminary data.</text>
</comment>
<evidence type="ECO:0000256" key="5">
    <source>
        <dbReference type="ARBA" id="ARBA00022692"/>
    </source>
</evidence>
<keyword evidence="3" id="KW-0813">Transport</keyword>
<feature type="compositionally biased region" description="Basic and acidic residues" evidence="10">
    <location>
        <begin position="128"/>
        <end position="140"/>
    </location>
</feature>
<evidence type="ECO:0000256" key="1">
    <source>
        <dbReference type="ARBA" id="ARBA00004162"/>
    </source>
</evidence>
<proteinExistence type="inferred from homology"/>
<evidence type="ECO:0000256" key="7">
    <source>
        <dbReference type="ARBA" id="ARBA00022989"/>
    </source>
</evidence>
<gene>
    <name evidence="12" type="primary">yajC</name>
    <name evidence="12" type="ORF">CK797_07190</name>
</gene>
<dbReference type="PRINTS" id="PR01853">
    <property type="entry name" value="YAJCTRNLCASE"/>
</dbReference>
<evidence type="ECO:0000313" key="12">
    <source>
        <dbReference type="EMBL" id="PMB82180.1"/>
    </source>
</evidence>
<evidence type="ECO:0000256" key="10">
    <source>
        <dbReference type="SAM" id="MobiDB-lite"/>
    </source>
</evidence>
<evidence type="ECO:0000256" key="3">
    <source>
        <dbReference type="ARBA" id="ARBA00022448"/>
    </source>
</evidence>
<dbReference type="NCBIfam" id="TIGR00739">
    <property type="entry name" value="yajC"/>
    <property type="match status" value="1"/>
</dbReference>
<dbReference type="OrthoDB" id="9800132at2"/>
<evidence type="ECO:0000256" key="8">
    <source>
        <dbReference type="ARBA" id="ARBA00023010"/>
    </source>
</evidence>
<organism evidence="12 13">
    <name type="scientific">Limosilactobacillus pontis</name>
    <dbReference type="NCBI Taxonomy" id="35787"/>
    <lineage>
        <taxon>Bacteria</taxon>
        <taxon>Bacillati</taxon>
        <taxon>Bacillota</taxon>
        <taxon>Bacilli</taxon>
        <taxon>Lactobacillales</taxon>
        <taxon>Lactobacillaceae</taxon>
        <taxon>Limosilactobacillus</taxon>
    </lineage>
</organism>
<dbReference type="Pfam" id="PF02699">
    <property type="entry name" value="YajC"/>
    <property type="match status" value="1"/>
</dbReference>
<evidence type="ECO:0000256" key="11">
    <source>
        <dbReference type="SAM" id="Phobius"/>
    </source>
</evidence>
<evidence type="ECO:0000313" key="13">
    <source>
        <dbReference type="Proteomes" id="UP000239920"/>
    </source>
</evidence>